<accession>A0A8J6C2J7</accession>
<reference evidence="2" key="1">
    <citation type="journal article" date="2021" name="bioRxiv">
        <title>Whole Genome Assembly and Annotation of Northern Wild Rice, Zizania palustris L., Supports a Whole Genome Duplication in the Zizania Genus.</title>
        <authorList>
            <person name="Haas M."/>
            <person name="Kono T."/>
            <person name="Macchietto M."/>
            <person name="Millas R."/>
            <person name="McGilp L."/>
            <person name="Shao M."/>
            <person name="Duquette J."/>
            <person name="Hirsch C.N."/>
            <person name="Kimball J."/>
        </authorList>
    </citation>
    <scope>NUCLEOTIDE SEQUENCE</scope>
    <source>
        <tissue evidence="2">Fresh leaf tissue</tissue>
    </source>
</reference>
<evidence type="ECO:0000256" key="1">
    <source>
        <dbReference type="SAM" id="MobiDB-lite"/>
    </source>
</evidence>
<feature type="region of interest" description="Disordered" evidence="1">
    <location>
        <begin position="268"/>
        <end position="310"/>
    </location>
</feature>
<keyword evidence="3" id="KW-1185">Reference proteome</keyword>
<proteinExistence type="predicted"/>
<feature type="compositionally biased region" description="Basic and acidic residues" evidence="1">
    <location>
        <begin position="73"/>
        <end position="86"/>
    </location>
</feature>
<dbReference type="Proteomes" id="UP000729402">
    <property type="component" value="Unassembled WGS sequence"/>
</dbReference>
<feature type="region of interest" description="Disordered" evidence="1">
    <location>
        <begin position="27"/>
        <end position="134"/>
    </location>
</feature>
<comment type="caution">
    <text evidence="2">The sequence shown here is derived from an EMBL/GenBank/DDBJ whole genome shotgun (WGS) entry which is preliminary data.</text>
</comment>
<feature type="compositionally biased region" description="Polar residues" evidence="1">
    <location>
        <begin position="90"/>
        <end position="101"/>
    </location>
</feature>
<feature type="compositionally biased region" description="Basic and acidic residues" evidence="1">
    <location>
        <begin position="27"/>
        <end position="37"/>
    </location>
</feature>
<dbReference type="EMBL" id="JAAALK010000079">
    <property type="protein sequence ID" value="KAG8099880.1"/>
    <property type="molecule type" value="Genomic_DNA"/>
</dbReference>
<gene>
    <name evidence="2" type="ORF">GUJ93_ZPchr0013g37074</name>
</gene>
<evidence type="ECO:0000313" key="2">
    <source>
        <dbReference type="EMBL" id="KAG8099880.1"/>
    </source>
</evidence>
<dbReference type="AlphaFoldDB" id="A0A8J6C2J7"/>
<evidence type="ECO:0000313" key="3">
    <source>
        <dbReference type="Proteomes" id="UP000729402"/>
    </source>
</evidence>
<reference evidence="2" key="2">
    <citation type="submission" date="2021-02" db="EMBL/GenBank/DDBJ databases">
        <authorList>
            <person name="Kimball J.A."/>
            <person name="Haas M.W."/>
            <person name="Macchietto M."/>
            <person name="Kono T."/>
            <person name="Duquette J."/>
            <person name="Shao M."/>
        </authorList>
    </citation>
    <scope>NUCLEOTIDE SEQUENCE</scope>
    <source>
        <tissue evidence="2">Fresh leaf tissue</tissue>
    </source>
</reference>
<name>A0A8J6C2J7_ZIZPA</name>
<feature type="compositionally biased region" description="Basic and acidic residues" evidence="1">
    <location>
        <begin position="125"/>
        <end position="134"/>
    </location>
</feature>
<protein>
    <submittedName>
        <fullName evidence="2">Uncharacterized protein</fullName>
    </submittedName>
</protein>
<organism evidence="2 3">
    <name type="scientific">Zizania palustris</name>
    <name type="common">Northern wild rice</name>
    <dbReference type="NCBI Taxonomy" id="103762"/>
    <lineage>
        <taxon>Eukaryota</taxon>
        <taxon>Viridiplantae</taxon>
        <taxon>Streptophyta</taxon>
        <taxon>Embryophyta</taxon>
        <taxon>Tracheophyta</taxon>
        <taxon>Spermatophyta</taxon>
        <taxon>Magnoliopsida</taxon>
        <taxon>Liliopsida</taxon>
        <taxon>Poales</taxon>
        <taxon>Poaceae</taxon>
        <taxon>BOP clade</taxon>
        <taxon>Oryzoideae</taxon>
        <taxon>Oryzeae</taxon>
        <taxon>Zizaniinae</taxon>
        <taxon>Zizania</taxon>
    </lineage>
</organism>
<sequence length="340" mass="37220">MANQWRVDVASNKRWLVRDESWGNVNRVDRNQSEGSERQGWQRGDGGLAQNEGWKSDRMQKSKANTPGFASVEFKRSDPPKPDDIKVTSVRRNLPNQSGLVANQKELKSSDNPPPSSSLPLNDTGGEHKDKGKKQLDDLQEDDEFSDDSGKVDIPDFIDDHSGDDCGDLLESVHKAFAPNKSEYDVGCSNLFGGDCGMVSKQLEQAEFGAMDPPLTEPSMVIVPYRANEFVEMLVASEYQDSLPAVNCAELLTQQECVLKDDPTAVSKKAKKGKKMRGPPIAQRKSARIKRDGVPISVKAQQRKDKQDDLLTGVHKVGGLEQAGSNADLNAPSSKAIIGS</sequence>
<feature type="compositionally biased region" description="Basic residues" evidence="1">
    <location>
        <begin position="268"/>
        <end position="277"/>
    </location>
</feature>